<name>A0A4V4M4F1_WALIC</name>
<dbReference type="AlphaFoldDB" id="A0A4V4M4F1"/>
<proteinExistence type="predicted"/>
<gene>
    <name evidence="1" type="ORF">E3P86_03035</name>
</gene>
<dbReference type="EMBL" id="SPOI01000190">
    <property type="protein sequence ID" value="TIB33064.1"/>
    <property type="molecule type" value="Genomic_DNA"/>
</dbReference>
<comment type="caution">
    <text evidence="1">The sequence shown here is derived from an EMBL/GenBank/DDBJ whole genome shotgun (WGS) entry which is preliminary data.</text>
</comment>
<sequence length="174" mass="20192">MLTLKFLYKRRKWATYKDCYMTPIVLAHTKRRRRKSAPELPQSESFKCIGILDEESMFDMFDQMYNTPILTHRPNLTYYEMWYRNLKHYDHIAASVNLSSTSSSTSNVFKFTPHNSPVIKHHKNIDRGSGGSFISSIFDNLSMLDSPSSAPTRPSMREVVVDGEIVTIEFSLRI</sequence>
<dbReference type="Proteomes" id="UP000310689">
    <property type="component" value="Unassembled WGS sequence"/>
</dbReference>
<reference evidence="1 2" key="1">
    <citation type="submission" date="2019-03" db="EMBL/GenBank/DDBJ databases">
        <title>Sequencing 23 genomes of Wallemia ichthyophaga.</title>
        <authorList>
            <person name="Gostincar C."/>
        </authorList>
    </citation>
    <scope>NUCLEOTIDE SEQUENCE [LARGE SCALE GENOMIC DNA]</scope>
    <source>
        <strain evidence="1 2">EXF-6200</strain>
    </source>
</reference>
<evidence type="ECO:0000313" key="1">
    <source>
        <dbReference type="EMBL" id="TIB33064.1"/>
    </source>
</evidence>
<accession>A0A4V4M4F1</accession>
<protein>
    <submittedName>
        <fullName evidence="1">Uncharacterized protein</fullName>
    </submittedName>
</protein>
<organism evidence="1 2">
    <name type="scientific">Wallemia ichthyophaga</name>
    <dbReference type="NCBI Taxonomy" id="245174"/>
    <lineage>
        <taxon>Eukaryota</taxon>
        <taxon>Fungi</taxon>
        <taxon>Dikarya</taxon>
        <taxon>Basidiomycota</taxon>
        <taxon>Wallemiomycotina</taxon>
        <taxon>Wallemiomycetes</taxon>
        <taxon>Wallemiales</taxon>
        <taxon>Wallemiaceae</taxon>
        <taxon>Wallemia</taxon>
    </lineage>
</organism>
<evidence type="ECO:0000313" key="2">
    <source>
        <dbReference type="Proteomes" id="UP000310689"/>
    </source>
</evidence>